<keyword evidence="7" id="KW-1185">Reference proteome</keyword>
<dbReference type="Gene3D" id="1.10.287.470">
    <property type="entry name" value="Helix hairpin bin"/>
    <property type="match status" value="1"/>
</dbReference>
<name>A0ABN7LGB7_9BACT</name>
<dbReference type="PANTHER" id="PTHR30097:SF4">
    <property type="entry name" value="SLR6042 PROTEIN"/>
    <property type="match status" value="1"/>
</dbReference>
<dbReference type="Gene3D" id="2.40.420.20">
    <property type="match status" value="1"/>
</dbReference>
<dbReference type="InterPro" id="IPR006143">
    <property type="entry name" value="RND_pump_MFP"/>
</dbReference>
<evidence type="ECO:0000259" key="3">
    <source>
        <dbReference type="Pfam" id="PF25954"/>
    </source>
</evidence>
<dbReference type="Gene3D" id="2.40.30.170">
    <property type="match status" value="1"/>
</dbReference>
<accession>A0ABN7LGB7</accession>
<dbReference type="InterPro" id="IPR058792">
    <property type="entry name" value="Beta-barrel_RND_2"/>
</dbReference>
<evidence type="ECO:0000313" key="7">
    <source>
        <dbReference type="Proteomes" id="UP000675880"/>
    </source>
</evidence>
<dbReference type="NCBIfam" id="TIGR01730">
    <property type="entry name" value="RND_mfp"/>
    <property type="match status" value="1"/>
</dbReference>
<organism evidence="6 7">
    <name type="scientific">Nitrospira defluvii</name>
    <dbReference type="NCBI Taxonomy" id="330214"/>
    <lineage>
        <taxon>Bacteria</taxon>
        <taxon>Pseudomonadati</taxon>
        <taxon>Nitrospirota</taxon>
        <taxon>Nitrospiria</taxon>
        <taxon>Nitrospirales</taxon>
        <taxon>Nitrospiraceae</taxon>
        <taxon>Nitrospira</taxon>
    </lineage>
</organism>
<feature type="domain" description="CzcB-like C-terminal circularly permuted SH3-like" evidence="5">
    <location>
        <begin position="343"/>
        <end position="402"/>
    </location>
</feature>
<feature type="domain" description="CzcB-like barrel-sandwich hybrid" evidence="4">
    <location>
        <begin position="101"/>
        <end position="250"/>
    </location>
</feature>
<dbReference type="Proteomes" id="UP000675880">
    <property type="component" value="Unassembled WGS sequence"/>
</dbReference>
<dbReference type="SUPFAM" id="SSF111369">
    <property type="entry name" value="HlyD-like secretion proteins"/>
    <property type="match status" value="1"/>
</dbReference>
<proteinExistence type="inferred from homology"/>
<dbReference type="InterPro" id="IPR051909">
    <property type="entry name" value="MFP_Cation_Efflux"/>
</dbReference>
<dbReference type="RefSeq" id="WP_213042164.1">
    <property type="nucleotide sequence ID" value="NZ_CAJNBJ010000010.1"/>
</dbReference>
<evidence type="ECO:0000313" key="6">
    <source>
        <dbReference type="EMBL" id="CAE6745454.1"/>
    </source>
</evidence>
<reference evidence="6 7" key="1">
    <citation type="submission" date="2021-02" db="EMBL/GenBank/DDBJ databases">
        <authorList>
            <person name="Han P."/>
        </authorList>
    </citation>
    <scope>NUCLEOTIDE SEQUENCE [LARGE SCALE GENOMIC DNA]</scope>
    <source>
        <strain evidence="6">Candidatus Nitrospira sp. ZN2</strain>
    </source>
</reference>
<dbReference type="InterPro" id="IPR058647">
    <property type="entry name" value="BSH_CzcB-like"/>
</dbReference>
<gene>
    <name evidence="6" type="ORF">NSPZN2_180016</name>
</gene>
<feature type="domain" description="CusB-like beta-barrel" evidence="3">
    <location>
        <begin position="254"/>
        <end position="334"/>
    </location>
</feature>
<dbReference type="PANTHER" id="PTHR30097">
    <property type="entry name" value="CATION EFFLUX SYSTEM PROTEIN CUSB"/>
    <property type="match status" value="1"/>
</dbReference>
<dbReference type="Pfam" id="PF25975">
    <property type="entry name" value="CzcB_C"/>
    <property type="match status" value="1"/>
</dbReference>
<comment type="caution">
    <text evidence="6">The sequence shown here is derived from an EMBL/GenBank/DDBJ whole genome shotgun (WGS) entry which is preliminary data.</text>
</comment>
<sequence>MRTPPSRATSRSRPLWETGERTCAAVLLTGTLALFALSGCDGPPPNATGANPPPSVDKSLVRLTAEEIKSAGITVQPVIRSEFRTIRDFPGTVEPNEHALAEITTLVRGRVIDVYADLGREVKGGTLLALLYSSELGMAQSAYLKATAKLNVAERAFRRAELLLKEKVIGVAELQRREGEMLSLRAELREARDRLLILGLTDEDLRNLDRNHTIRSHVPVVAPFDGRIIARNLTKGEVVETTEKLFVVADLSDVWVTAVIPEKDIPYIRPDQTGTAQSVEVHVAAYPGQAFQGRITYVGDVLDPATRTMRLRLELPNPERKLKPAMYATVRVYSEPEANALLIPESAVQRDRDRQFVFVEREPAIFEARDVKLGSSNGREIKVLDGLLEGEAIVTNGAFVLKSELLGEQM</sequence>
<evidence type="ECO:0000256" key="1">
    <source>
        <dbReference type="ARBA" id="ARBA00009477"/>
    </source>
</evidence>
<dbReference type="EMBL" id="CAJNBJ010000010">
    <property type="protein sequence ID" value="CAE6745454.1"/>
    <property type="molecule type" value="Genomic_DNA"/>
</dbReference>
<evidence type="ECO:0000259" key="5">
    <source>
        <dbReference type="Pfam" id="PF25975"/>
    </source>
</evidence>
<comment type="similarity">
    <text evidence="1">Belongs to the membrane fusion protein (MFP) (TC 8.A.1) family.</text>
</comment>
<dbReference type="Pfam" id="PF25954">
    <property type="entry name" value="Beta-barrel_RND_2"/>
    <property type="match status" value="1"/>
</dbReference>
<protein>
    <submittedName>
        <fullName evidence="6">Efflux RND transporter periplasmic adaptor subunit</fullName>
    </submittedName>
</protein>
<dbReference type="InterPro" id="IPR058649">
    <property type="entry name" value="CzcB_C"/>
</dbReference>
<evidence type="ECO:0000259" key="4">
    <source>
        <dbReference type="Pfam" id="PF25973"/>
    </source>
</evidence>
<keyword evidence="2" id="KW-0813">Transport</keyword>
<evidence type="ECO:0000256" key="2">
    <source>
        <dbReference type="ARBA" id="ARBA00022448"/>
    </source>
</evidence>
<dbReference type="Pfam" id="PF25973">
    <property type="entry name" value="BSH_CzcB"/>
    <property type="match status" value="1"/>
</dbReference>